<dbReference type="RefSeq" id="WP_034316769.1">
    <property type="nucleotide sequence ID" value="NZ_BAAFHN010000012.1"/>
</dbReference>
<name>A0A4U8TGU5_9HELI</name>
<reference evidence="2" key="2">
    <citation type="submission" date="2018-04" db="EMBL/GenBank/DDBJ databases">
        <authorList>
            <person name="Sheh A."/>
            <person name="Shen Z."/>
            <person name="Mannion A.J."/>
            <person name="Fox J.G."/>
        </authorList>
    </citation>
    <scope>NUCLEOTIDE SEQUENCE</scope>
    <source>
        <strain evidence="2">ATCC 49310</strain>
    </source>
</reference>
<evidence type="ECO:0000313" key="3">
    <source>
        <dbReference type="Proteomes" id="UP000029861"/>
    </source>
</evidence>
<dbReference type="EMBL" id="BAAFHN010000012">
    <property type="protein sequence ID" value="GAB0172731.1"/>
    <property type="molecule type" value="Genomic_DNA"/>
</dbReference>
<organism evidence="2 3">
    <name type="scientific">Helicobacter trogontum</name>
    <dbReference type="NCBI Taxonomy" id="50960"/>
    <lineage>
        <taxon>Bacteria</taxon>
        <taxon>Pseudomonadati</taxon>
        <taxon>Campylobacterota</taxon>
        <taxon>Epsilonproteobacteria</taxon>
        <taxon>Campylobacterales</taxon>
        <taxon>Helicobacteraceae</taxon>
        <taxon>Helicobacter</taxon>
    </lineage>
</organism>
<protein>
    <submittedName>
        <fullName evidence="2">Uncharacterized protein</fullName>
    </submittedName>
</protein>
<gene>
    <name evidence="2" type="ORF">LS80_001935</name>
    <name evidence="1" type="ORF">NHP164001_07450</name>
</gene>
<evidence type="ECO:0000313" key="4">
    <source>
        <dbReference type="Proteomes" id="UP001562457"/>
    </source>
</evidence>
<accession>A0A4U8TGU5</accession>
<keyword evidence="4" id="KW-1185">Reference proteome</keyword>
<dbReference type="Proteomes" id="UP001562457">
    <property type="component" value="Unassembled WGS sequence"/>
</dbReference>
<reference evidence="2 3" key="1">
    <citation type="journal article" date="2014" name="Genome Announc.">
        <title>Draft genome sequences of eight enterohepatic helicobacter species isolated from both laboratory and wild rodents.</title>
        <authorList>
            <person name="Sheh A."/>
            <person name="Shen Z."/>
            <person name="Fox J.G."/>
        </authorList>
    </citation>
    <scope>NUCLEOTIDE SEQUENCE [LARGE SCALE GENOMIC DNA]</scope>
    <source>
        <strain evidence="2 3">ATCC 49310</strain>
    </source>
</reference>
<reference evidence="1 4" key="3">
    <citation type="submission" date="2024-06" db="EMBL/GenBank/DDBJ databases">
        <title>Draft genome sequence of Helicobacter trogontum NHP16-4001.</title>
        <authorList>
            <person name="Rimbara E."/>
            <person name="Suzuki M."/>
        </authorList>
    </citation>
    <scope>NUCLEOTIDE SEQUENCE [LARGE SCALE GENOMIC DNA]</scope>
    <source>
        <strain evidence="1 4">NHP16-4001</strain>
    </source>
</reference>
<evidence type="ECO:0000313" key="1">
    <source>
        <dbReference type="EMBL" id="GAB0172731.1"/>
    </source>
</evidence>
<evidence type="ECO:0000313" key="2">
    <source>
        <dbReference type="EMBL" id="TLD99195.1"/>
    </source>
</evidence>
<dbReference type="Proteomes" id="UP000029861">
    <property type="component" value="Unassembled WGS sequence"/>
</dbReference>
<dbReference type="EMBL" id="JRPK02000004">
    <property type="protein sequence ID" value="TLD99195.1"/>
    <property type="molecule type" value="Genomic_DNA"/>
</dbReference>
<proteinExistence type="predicted"/>
<comment type="caution">
    <text evidence="2">The sequence shown here is derived from an EMBL/GenBank/DDBJ whole genome shotgun (WGS) entry which is preliminary data.</text>
</comment>
<dbReference type="AlphaFoldDB" id="A0A4U8TGU5"/>
<sequence>MAHIFKTSMDFKALALWNLMRYAWGDEAYKIDLPKEENFPLALHLYQKERNYALGKPCIHFEPPLDLCNLFLEIELPTMIYGEEEYGRKTCYELDERASENLVIEKVYEQVKSKNIKVYNECKGKLTLQIQKD</sequence>